<feature type="compositionally biased region" description="Basic and acidic residues" evidence="1">
    <location>
        <begin position="98"/>
        <end position="108"/>
    </location>
</feature>
<feature type="region of interest" description="Disordered" evidence="1">
    <location>
        <begin position="28"/>
        <end position="123"/>
    </location>
</feature>
<keyword evidence="3" id="KW-1185">Reference proteome</keyword>
<proteinExistence type="predicted"/>
<organism evidence="2 3">
    <name type="scientific">Stachybotrys elegans</name>
    <dbReference type="NCBI Taxonomy" id="80388"/>
    <lineage>
        <taxon>Eukaryota</taxon>
        <taxon>Fungi</taxon>
        <taxon>Dikarya</taxon>
        <taxon>Ascomycota</taxon>
        <taxon>Pezizomycotina</taxon>
        <taxon>Sordariomycetes</taxon>
        <taxon>Hypocreomycetidae</taxon>
        <taxon>Hypocreales</taxon>
        <taxon>Stachybotryaceae</taxon>
        <taxon>Stachybotrys</taxon>
    </lineage>
</organism>
<comment type="caution">
    <text evidence="2">The sequence shown here is derived from an EMBL/GenBank/DDBJ whole genome shotgun (WGS) entry which is preliminary data.</text>
</comment>
<evidence type="ECO:0000313" key="3">
    <source>
        <dbReference type="Proteomes" id="UP000813444"/>
    </source>
</evidence>
<feature type="compositionally biased region" description="Polar residues" evidence="1">
    <location>
        <begin position="62"/>
        <end position="78"/>
    </location>
</feature>
<protein>
    <submittedName>
        <fullName evidence="2">Uncharacterized protein</fullName>
    </submittedName>
</protein>
<dbReference type="AlphaFoldDB" id="A0A8K0WQA5"/>
<dbReference type="EMBL" id="JAGPNK010000007">
    <property type="protein sequence ID" value="KAH7318158.1"/>
    <property type="molecule type" value="Genomic_DNA"/>
</dbReference>
<name>A0A8K0WQA5_9HYPO</name>
<dbReference type="Proteomes" id="UP000813444">
    <property type="component" value="Unassembled WGS sequence"/>
</dbReference>
<sequence length="148" mass="17080">MLLSTCLVCMEYRVGYNGRKTMKTFLNKAPAQPSQSISKKKQRRLAGDHRKLPRGRQLRIRIQSQECADGQCRSQNETAPRRKKRPDAEINDGSRSSPNERCESKDPAGRLSVSHGGGRTVARRTFVTIWREKGKRKRKREWEKKLSL</sequence>
<evidence type="ECO:0000256" key="1">
    <source>
        <dbReference type="SAM" id="MobiDB-lite"/>
    </source>
</evidence>
<evidence type="ECO:0000313" key="2">
    <source>
        <dbReference type="EMBL" id="KAH7318158.1"/>
    </source>
</evidence>
<accession>A0A8K0WQA5</accession>
<reference evidence="2" key="1">
    <citation type="journal article" date="2021" name="Nat. Commun.">
        <title>Genetic determinants of endophytism in the Arabidopsis root mycobiome.</title>
        <authorList>
            <person name="Mesny F."/>
            <person name="Miyauchi S."/>
            <person name="Thiergart T."/>
            <person name="Pickel B."/>
            <person name="Atanasova L."/>
            <person name="Karlsson M."/>
            <person name="Huettel B."/>
            <person name="Barry K.W."/>
            <person name="Haridas S."/>
            <person name="Chen C."/>
            <person name="Bauer D."/>
            <person name="Andreopoulos W."/>
            <person name="Pangilinan J."/>
            <person name="LaButti K."/>
            <person name="Riley R."/>
            <person name="Lipzen A."/>
            <person name="Clum A."/>
            <person name="Drula E."/>
            <person name="Henrissat B."/>
            <person name="Kohler A."/>
            <person name="Grigoriev I.V."/>
            <person name="Martin F.M."/>
            <person name="Hacquard S."/>
        </authorList>
    </citation>
    <scope>NUCLEOTIDE SEQUENCE</scope>
    <source>
        <strain evidence="2">MPI-CAGE-CH-0235</strain>
    </source>
</reference>
<gene>
    <name evidence="2" type="ORF">B0I35DRAFT_236211</name>
</gene>